<evidence type="ECO:0000259" key="1">
    <source>
        <dbReference type="PROSITE" id="PS51464"/>
    </source>
</evidence>
<protein>
    <recommendedName>
        <fullName evidence="1">SIS domain-containing protein</fullName>
    </recommendedName>
</protein>
<accession>X1MUS3</accession>
<dbReference type="SUPFAM" id="SSF53697">
    <property type="entry name" value="SIS domain"/>
    <property type="match status" value="1"/>
</dbReference>
<dbReference type="PROSITE" id="PS51464">
    <property type="entry name" value="SIS"/>
    <property type="match status" value="1"/>
</dbReference>
<feature type="non-terminal residue" evidence="2">
    <location>
        <position position="84"/>
    </location>
</feature>
<dbReference type="Pfam" id="PF01380">
    <property type="entry name" value="SIS"/>
    <property type="match status" value="1"/>
</dbReference>
<dbReference type="EMBL" id="BARV01028558">
    <property type="protein sequence ID" value="GAI34998.1"/>
    <property type="molecule type" value="Genomic_DNA"/>
</dbReference>
<name>X1MUS3_9ZZZZ</name>
<dbReference type="InterPro" id="IPR046348">
    <property type="entry name" value="SIS_dom_sf"/>
</dbReference>
<dbReference type="GO" id="GO:1901135">
    <property type="term" value="P:carbohydrate derivative metabolic process"/>
    <property type="evidence" value="ECO:0007669"/>
    <property type="project" value="InterPro"/>
</dbReference>
<sequence length="84" mass="8918">MVISQSGETTSVVALSKKAKKLGGKVVAITAYPQSTLGRIAHRTVKIEAKASRKKFPALSVLGDEEHANLSGALFGINSFLFFV</sequence>
<gene>
    <name evidence="2" type="ORF">S06H3_45693</name>
</gene>
<organism evidence="2">
    <name type="scientific">marine sediment metagenome</name>
    <dbReference type="NCBI Taxonomy" id="412755"/>
    <lineage>
        <taxon>unclassified sequences</taxon>
        <taxon>metagenomes</taxon>
        <taxon>ecological metagenomes</taxon>
    </lineage>
</organism>
<dbReference type="InterPro" id="IPR001347">
    <property type="entry name" value="SIS_dom"/>
</dbReference>
<comment type="caution">
    <text evidence="2">The sequence shown here is derived from an EMBL/GenBank/DDBJ whole genome shotgun (WGS) entry which is preliminary data.</text>
</comment>
<dbReference type="AlphaFoldDB" id="X1MUS3"/>
<evidence type="ECO:0000313" key="2">
    <source>
        <dbReference type="EMBL" id="GAI34998.1"/>
    </source>
</evidence>
<feature type="domain" description="SIS" evidence="1">
    <location>
        <begin position="1"/>
        <end position="84"/>
    </location>
</feature>
<dbReference type="GO" id="GO:0097367">
    <property type="term" value="F:carbohydrate derivative binding"/>
    <property type="evidence" value="ECO:0007669"/>
    <property type="project" value="InterPro"/>
</dbReference>
<proteinExistence type="predicted"/>
<reference evidence="2" key="1">
    <citation type="journal article" date="2014" name="Front. Microbiol.">
        <title>High frequency of phylogenetically diverse reductive dehalogenase-homologous genes in deep subseafloor sedimentary metagenomes.</title>
        <authorList>
            <person name="Kawai M."/>
            <person name="Futagami T."/>
            <person name="Toyoda A."/>
            <person name="Takaki Y."/>
            <person name="Nishi S."/>
            <person name="Hori S."/>
            <person name="Arai W."/>
            <person name="Tsubouchi T."/>
            <person name="Morono Y."/>
            <person name="Uchiyama I."/>
            <person name="Ito T."/>
            <person name="Fujiyama A."/>
            <person name="Inagaki F."/>
            <person name="Takami H."/>
        </authorList>
    </citation>
    <scope>NUCLEOTIDE SEQUENCE</scope>
    <source>
        <strain evidence="2">Expedition CK06-06</strain>
    </source>
</reference>
<dbReference type="Gene3D" id="3.40.50.10490">
    <property type="entry name" value="Glucose-6-phosphate isomerase like protein, domain 1"/>
    <property type="match status" value="1"/>
</dbReference>